<evidence type="ECO:0000313" key="2">
    <source>
        <dbReference type="Proteomes" id="UP000011680"/>
    </source>
</evidence>
<dbReference type="RefSeq" id="WP_007738775.1">
    <property type="nucleotide sequence ID" value="NZ_AOMF01000133.1"/>
</dbReference>
<accession>M0NA38</accession>
<dbReference type="PANTHER" id="PTHR31118:SF32">
    <property type="entry name" value="KYNURENINE FORMAMIDASE"/>
    <property type="match status" value="1"/>
</dbReference>
<sequence>MQIDLSHRIETGMTVYPGDPSVSVEPHATHARDGCRVRAAQLGSHTGTHIDAPAHVMAEGRTLDTYSVDRFTFDAIRVDCTDLSGREPITAADVPDEAADITIFWTGWDSYWGTDRYLEHPYLTADAAAACAERGYAVGVDTLSPDPTSTDNTAEGESSGLQAHHALLGADNLIIENLCNLERTSERFELRAYPMAFGGDGAPVRAVGVVE</sequence>
<keyword evidence="2" id="KW-1185">Reference proteome</keyword>
<dbReference type="PANTHER" id="PTHR31118">
    <property type="entry name" value="CYCLASE-LIKE PROTEIN 2"/>
    <property type="match status" value="1"/>
</dbReference>
<dbReference type="OrthoDB" id="9014at2157"/>
<dbReference type="eggNOG" id="arCOG02462">
    <property type="taxonomic scope" value="Archaea"/>
</dbReference>
<evidence type="ECO:0000313" key="1">
    <source>
        <dbReference type="EMBL" id="EMA54746.1"/>
    </source>
</evidence>
<gene>
    <name evidence="1" type="ORF">C451_06185</name>
</gene>
<dbReference type="GO" id="GO:0019441">
    <property type="term" value="P:L-tryptophan catabolic process to kynurenine"/>
    <property type="evidence" value="ECO:0007669"/>
    <property type="project" value="InterPro"/>
</dbReference>
<dbReference type="AlphaFoldDB" id="M0NA38"/>
<dbReference type="PATRIC" id="fig|1227457.3.peg.1091"/>
<dbReference type="Gene3D" id="3.50.30.50">
    <property type="entry name" value="Putative cyclase"/>
    <property type="match status" value="1"/>
</dbReference>
<reference evidence="1 2" key="1">
    <citation type="journal article" date="2014" name="PLoS Genet.">
        <title>Phylogenetically driven sequencing of extremely halophilic archaea reveals strategies for static and dynamic osmo-response.</title>
        <authorList>
            <person name="Becker E.A."/>
            <person name="Seitzer P.M."/>
            <person name="Tritt A."/>
            <person name="Larsen D."/>
            <person name="Krusor M."/>
            <person name="Yao A.I."/>
            <person name="Wu D."/>
            <person name="Madern D."/>
            <person name="Eisen J.A."/>
            <person name="Darling A.E."/>
            <person name="Facciotti M.T."/>
        </authorList>
    </citation>
    <scope>NUCLEOTIDE SEQUENCE [LARGE SCALE GENOMIC DNA]</scope>
    <source>
        <strain evidence="1 2">JCM 13552</strain>
    </source>
</reference>
<dbReference type="Pfam" id="PF04199">
    <property type="entry name" value="Cyclase"/>
    <property type="match status" value="1"/>
</dbReference>
<dbReference type="GO" id="GO:0004061">
    <property type="term" value="F:arylformamidase activity"/>
    <property type="evidence" value="ECO:0007669"/>
    <property type="project" value="InterPro"/>
</dbReference>
<dbReference type="InterPro" id="IPR007325">
    <property type="entry name" value="KFase/CYL"/>
</dbReference>
<dbReference type="Proteomes" id="UP000011680">
    <property type="component" value="Unassembled WGS sequence"/>
</dbReference>
<dbReference type="InterPro" id="IPR037175">
    <property type="entry name" value="KFase_sf"/>
</dbReference>
<protein>
    <submittedName>
        <fullName evidence="1">Cyclase family protein</fullName>
    </submittedName>
</protein>
<dbReference type="EMBL" id="AOMF01000133">
    <property type="protein sequence ID" value="EMA54746.1"/>
    <property type="molecule type" value="Genomic_DNA"/>
</dbReference>
<organism evidence="1 2">
    <name type="scientific">Halococcus thailandensis JCM 13552</name>
    <dbReference type="NCBI Taxonomy" id="1227457"/>
    <lineage>
        <taxon>Archaea</taxon>
        <taxon>Methanobacteriati</taxon>
        <taxon>Methanobacteriota</taxon>
        <taxon>Stenosarchaea group</taxon>
        <taxon>Halobacteria</taxon>
        <taxon>Halobacteriales</taxon>
        <taxon>Halococcaceae</taxon>
        <taxon>Halococcus</taxon>
    </lineage>
</organism>
<name>M0NA38_9EURY</name>
<comment type="caution">
    <text evidence="1">The sequence shown here is derived from an EMBL/GenBank/DDBJ whole genome shotgun (WGS) entry which is preliminary data.</text>
</comment>
<dbReference type="SUPFAM" id="SSF102198">
    <property type="entry name" value="Putative cyclase"/>
    <property type="match status" value="1"/>
</dbReference>
<dbReference type="STRING" id="1227457.C451_06185"/>
<proteinExistence type="predicted"/>